<dbReference type="EnsemblMetazoa" id="G4387.1">
    <property type="protein sequence ID" value="G4387.1:cds"/>
    <property type="gene ID" value="G4387"/>
</dbReference>
<name>A0A8W8N2N5_MAGGI</name>
<evidence type="ECO:0000313" key="7">
    <source>
        <dbReference type="EnsemblMetazoa" id="G4387.4:cds"/>
    </source>
</evidence>
<dbReference type="PANTHER" id="PTHR11610:SF173">
    <property type="entry name" value="LIPASE DOMAIN-CONTAINING PROTEIN-RELATED"/>
    <property type="match status" value="1"/>
</dbReference>
<accession>A0A8W8N2N5</accession>
<dbReference type="PANTHER" id="PTHR11610">
    <property type="entry name" value="LIPASE"/>
    <property type="match status" value="1"/>
</dbReference>
<dbReference type="Gene3D" id="3.40.50.1820">
    <property type="entry name" value="alpha/beta hydrolase"/>
    <property type="match status" value="1"/>
</dbReference>
<dbReference type="InterPro" id="IPR033906">
    <property type="entry name" value="Lipase_N"/>
</dbReference>
<dbReference type="AlphaFoldDB" id="A0A8W8N2N5"/>
<keyword evidence="3" id="KW-0964">Secreted</keyword>
<feature type="chain" id="PRO_5042432027" description="Lipase domain-containing protein" evidence="5">
    <location>
        <begin position="19"/>
        <end position="399"/>
    </location>
</feature>
<evidence type="ECO:0000256" key="1">
    <source>
        <dbReference type="ARBA" id="ARBA00004613"/>
    </source>
</evidence>
<feature type="domain" description="Lipase" evidence="6">
    <location>
        <begin position="48"/>
        <end position="341"/>
    </location>
</feature>
<dbReference type="GO" id="GO:0005615">
    <property type="term" value="C:extracellular space"/>
    <property type="evidence" value="ECO:0007669"/>
    <property type="project" value="TreeGrafter"/>
</dbReference>
<proteinExistence type="inferred from homology"/>
<reference evidence="7" key="1">
    <citation type="submission" date="2022-08" db="UniProtKB">
        <authorList>
            <consortium name="EnsemblMetazoa"/>
        </authorList>
    </citation>
    <scope>IDENTIFICATION</scope>
    <source>
        <strain evidence="7">05x7-T-G4-1.051#20</strain>
    </source>
</reference>
<dbReference type="GO" id="GO:0016298">
    <property type="term" value="F:lipase activity"/>
    <property type="evidence" value="ECO:0007669"/>
    <property type="project" value="InterPro"/>
</dbReference>
<sequence>MWYGKFWWAYSALRLVFPDVCYENDQIGCYDKEEPFDHFDILPNSPGPFGMDVRFKLYTRQNKKKPELLNNVLLKVDWVPSHFDKAVKTTLLIHGFNDNGEMQWILKIKDSILEKENANVVIVDWGVGAKHMNYMIAASNTRTVGAYTGRLITAMVPDLSSVHVIGHSLGAQIAGFVGAWTEGKIGRITGLDPAGPLFDKYHPRARLDPSDAVFVDVIHTDTDGDFNLGLGMSNLCGDVDFFPNGGEVQPGCNQSALTIADNIVKLKVEELHRLFPCSHERSIRLYTESILSDCKFLFCPCTKEDFLKNVCPDYNCTQMGYDVDVNIRGTYFGYTRAQSPYCIKDTPTTLSSTEPDVFNATNPMSEEGGYQGAQFNITVDVSIEHNSTAVPLNTSLGSN</sequence>
<organism evidence="7 8">
    <name type="scientific">Magallana gigas</name>
    <name type="common">Pacific oyster</name>
    <name type="synonym">Crassostrea gigas</name>
    <dbReference type="NCBI Taxonomy" id="29159"/>
    <lineage>
        <taxon>Eukaryota</taxon>
        <taxon>Metazoa</taxon>
        <taxon>Spiralia</taxon>
        <taxon>Lophotrochozoa</taxon>
        <taxon>Mollusca</taxon>
        <taxon>Bivalvia</taxon>
        <taxon>Autobranchia</taxon>
        <taxon>Pteriomorphia</taxon>
        <taxon>Ostreida</taxon>
        <taxon>Ostreoidea</taxon>
        <taxon>Ostreidae</taxon>
        <taxon>Magallana</taxon>
    </lineage>
</organism>
<evidence type="ECO:0000256" key="3">
    <source>
        <dbReference type="ARBA" id="ARBA00022525"/>
    </source>
</evidence>
<dbReference type="OrthoDB" id="199913at2759"/>
<evidence type="ECO:0000313" key="8">
    <source>
        <dbReference type="Proteomes" id="UP000005408"/>
    </source>
</evidence>
<evidence type="ECO:0000256" key="2">
    <source>
        <dbReference type="ARBA" id="ARBA00010701"/>
    </source>
</evidence>
<dbReference type="CDD" id="cd00707">
    <property type="entry name" value="Pancreat_lipase_like"/>
    <property type="match status" value="1"/>
</dbReference>
<comment type="subcellular location">
    <subcellularLocation>
        <location evidence="1">Secreted</location>
    </subcellularLocation>
</comment>
<evidence type="ECO:0000256" key="4">
    <source>
        <dbReference type="RuleBase" id="RU004262"/>
    </source>
</evidence>
<dbReference type="GO" id="GO:0016042">
    <property type="term" value="P:lipid catabolic process"/>
    <property type="evidence" value="ECO:0007669"/>
    <property type="project" value="TreeGrafter"/>
</dbReference>
<dbReference type="OMA" id="MWYGKFW"/>
<dbReference type="EnsemblMetazoa" id="G4387.3">
    <property type="protein sequence ID" value="G4387.3:cds"/>
    <property type="gene ID" value="G4387"/>
</dbReference>
<dbReference type="Pfam" id="PF00151">
    <property type="entry name" value="Lipase"/>
    <property type="match status" value="1"/>
</dbReference>
<protein>
    <recommendedName>
        <fullName evidence="6">Lipase domain-containing protein</fullName>
    </recommendedName>
</protein>
<feature type="signal peptide" evidence="5">
    <location>
        <begin position="1"/>
        <end position="18"/>
    </location>
</feature>
<keyword evidence="5" id="KW-0732">Signal</keyword>
<keyword evidence="8" id="KW-1185">Reference proteome</keyword>
<dbReference type="EnsemblMetazoa" id="G4387.4">
    <property type="protein sequence ID" value="G4387.4:cds"/>
    <property type="gene ID" value="G4387"/>
</dbReference>
<dbReference type="PRINTS" id="PR00821">
    <property type="entry name" value="TAGLIPASE"/>
</dbReference>
<dbReference type="Proteomes" id="UP000005408">
    <property type="component" value="Unassembled WGS sequence"/>
</dbReference>
<dbReference type="SUPFAM" id="SSF53474">
    <property type="entry name" value="alpha/beta-Hydrolases"/>
    <property type="match status" value="1"/>
</dbReference>
<evidence type="ECO:0000259" key="6">
    <source>
        <dbReference type="Pfam" id="PF00151"/>
    </source>
</evidence>
<comment type="similarity">
    <text evidence="2 4">Belongs to the AB hydrolase superfamily. Lipase family.</text>
</comment>
<dbReference type="InterPro" id="IPR013818">
    <property type="entry name" value="Lipase"/>
</dbReference>
<evidence type="ECO:0000256" key="5">
    <source>
        <dbReference type="SAM" id="SignalP"/>
    </source>
</evidence>
<dbReference type="InterPro" id="IPR000734">
    <property type="entry name" value="TAG_lipase"/>
</dbReference>
<dbReference type="InterPro" id="IPR029058">
    <property type="entry name" value="AB_hydrolase_fold"/>
</dbReference>